<name>A0A1I6R212_9FLAO</name>
<reference evidence="2" key="1">
    <citation type="submission" date="2016-10" db="EMBL/GenBank/DDBJ databases">
        <authorList>
            <person name="Varghese N."/>
            <person name="Submissions S."/>
        </authorList>
    </citation>
    <scope>NUCLEOTIDE SEQUENCE [LARGE SCALE GENOMIC DNA]</scope>
    <source>
        <strain evidence="2">DSM 24450</strain>
    </source>
</reference>
<dbReference type="STRING" id="593133.SAMN04488006_2085"/>
<protein>
    <submittedName>
        <fullName evidence="1">Uncharacterized protein</fullName>
    </submittedName>
</protein>
<gene>
    <name evidence="1" type="ORF">SAMN04488006_2085</name>
</gene>
<evidence type="ECO:0000313" key="1">
    <source>
        <dbReference type="EMBL" id="SFS58746.1"/>
    </source>
</evidence>
<organism evidence="1 2">
    <name type="scientific">Lutibacter maritimus</name>
    <dbReference type="NCBI Taxonomy" id="593133"/>
    <lineage>
        <taxon>Bacteria</taxon>
        <taxon>Pseudomonadati</taxon>
        <taxon>Bacteroidota</taxon>
        <taxon>Flavobacteriia</taxon>
        <taxon>Flavobacteriales</taxon>
        <taxon>Flavobacteriaceae</taxon>
        <taxon>Lutibacter</taxon>
    </lineage>
</organism>
<keyword evidence="2" id="KW-1185">Reference proteome</keyword>
<evidence type="ECO:0000313" key="2">
    <source>
        <dbReference type="Proteomes" id="UP000199312"/>
    </source>
</evidence>
<dbReference type="Proteomes" id="UP000199312">
    <property type="component" value="Unassembled WGS sequence"/>
</dbReference>
<dbReference type="OrthoDB" id="9854967at2"/>
<proteinExistence type="predicted"/>
<dbReference type="EMBL" id="FOZP01000005">
    <property type="protein sequence ID" value="SFS58746.1"/>
    <property type="molecule type" value="Genomic_DNA"/>
</dbReference>
<accession>A0A1I6R212</accession>
<dbReference type="AlphaFoldDB" id="A0A1I6R212"/>
<sequence>MPKFLKKLLLFFLIFNYIISFGQNKIIKSDSANSDIFTVFNSFFDKEIKHQGIKGDWIFKLNEITGLHKFDYNADNFIDVLMEFNAVPVEGGGVTYYFAVLFNNNTNNGYQFVDYIDTDNLTFKEFTEQQFIFSNKKATKNDKKYKLVNLKFIKTD</sequence>
<dbReference type="RefSeq" id="WP_090225770.1">
    <property type="nucleotide sequence ID" value="NZ_FOZP01000005.1"/>
</dbReference>